<evidence type="ECO:0000256" key="2">
    <source>
        <dbReference type="ARBA" id="ARBA00022679"/>
    </source>
</evidence>
<dbReference type="EMBL" id="CP066831">
    <property type="protein sequence ID" value="QQM45428.1"/>
    <property type="molecule type" value="Genomic_DNA"/>
</dbReference>
<name>A0A7T7L2S9_9ACTN</name>
<dbReference type="Proteomes" id="UP000595636">
    <property type="component" value="Chromosome"/>
</dbReference>
<dbReference type="GO" id="GO:0008168">
    <property type="term" value="F:methyltransferase activity"/>
    <property type="evidence" value="ECO:0007669"/>
    <property type="project" value="UniProtKB-KW"/>
</dbReference>
<dbReference type="InterPro" id="IPR041698">
    <property type="entry name" value="Methyltransf_25"/>
</dbReference>
<keyword evidence="2 5" id="KW-0808">Transferase</keyword>
<gene>
    <name evidence="5" type="ORF">JEQ17_42485</name>
</gene>
<dbReference type="AlphaFoldDB" id="A0A7T7L2S9"/>
<evidence type="ECO:0000256" key="3">
    <source>
        <dbReference type="ARBA" id="ARBA00022691"/>
    </source>
</evidence>
<dbReference type="PANTHER" id="PTHR43464:SF19">
    <property type="entry name" value="UBIQUINONE BIOSYNTHESIS O-METHYLTRANSFERASE, MITOCHONDRIAL"/>
    <property type="match status" value="1"/>
</dbReference>
<dbReference type="InterPro" id="IPR029063">
    <property type="entry name" value="SAM-dependent_MTases_sf"/>
</dbReference>
<accession>A0A7T7L2S9</accession>
<evidence type="ECO:0000313" key="5">
    <source>
        <dbReference type="EMBL" id="QQM45428.1"/>
    </source>
</evidence>
<dbReference type="CDD" id="cd02440">
    <property type="entry name" value="AdoMet_MTases"/>
    <property type="match status" value="1"/>
</dbReference>
<dbReference type="Pfam" id="PF13649">
    <property type="entry name" value="Methyltransf_25"/>
    <property type="match status" value="1"/>
</dbReference>
<keyword evidence="3" id="KW-0949">S-adenosyl-L-methionine</keyword>
<dbReference type="PANTHER" id="PTHR43464">
    <property type="entry name" value="METHYLTRANSFERASE"/>
    <property type="match status" value="1"/>
</dbReference>
<dbReference type="KEGG" id="slf:JEQ17_42485"/>
<reference evidence="5 6" key="1">
    <citation type="submission" date="2020-12" db="EMBL/GenBank/DDBJ databases">
        <title>A novel species.</title>
        <authorList>
            <person name="Li K."/>
        </authorList>
    </citation>
    <scope>NUCLEOTIDE SEQUENCE [LARGE SCALE GENOMIC DNA]</scope>
    <source>
        <strain evidence="5 6">ZYC-3</strain>
    </source>
</reference>
<protein>
    <submittedName>
        <fullName evidence="5">Methyltransferase domain-containing protein</fullName>
    </submittedName>
</protein>
<evidence type="ECO:0000256" key="1">
    <source>
        <dbReference type="ARBA" id="ARBA00022603"/>
    </source>
</evidence>
<sequence length="297" mass="31929">MDATRRTDDVQTTRWNGPAGHAWVEAQSLVDGVLKPFEDLLVEALSAERAGHELDTGDHVLDAGGRVLDVGCGTGTTTLAVARRLGAGGHIVGVDISEPMITAARASAERADAPASFIRADAQEYAFEPATFDAVMSRFGVMFFSDSVRAFANLRRAAKGGAALRFIAWRGPAENPFMTTAERAAAPLLPNLPARRPDEPGQFAFADADRVRRILAEAGWTGIDIQPKDVTCTLPESELIRYFTRFGPVGMILGEADEQTRARVVETVRAAFDPFVQGTEVRFTAASWLVGARAPSV</sequence>
<dbReference type="GO" id="GO:0032259">
    <property type="term" value="P:methylation"/>
    <property type="evidence" value="ECO:0007669"/>
    <property type="project" value="UniProtKB-KW"/>
</dbReference>
<feature type="domain" description="Methyltransferase" evidence="4">
    <location>
        <begin position="67"/>
        <end position="159"/>
    </location>
</feature>
<keyword evidence="6" id="KW-1185">Reference proteome</keyword>
<proteinExistence type="predicted"/>
<dbReference type="RefSeq" id="WP_200400234.1">
    <property type="nucleotide sequence ID" value="NZ_CP066831.1"/>
</dbReference>
<organism evidence="5 6">
    <name type="scientific">Streptomyces liliifuscus</name>
    <dbReference type="NCBI Taxonomy" id="2797636"/>
    <lineage>
        <taxon>Bacteria</taxon>
        <taxon>Bacillati</taxon>
        <taxon>Actinomycetota</taxon>
        <taxon>Actinomycetes</taxon>
        <taxon>Kitasatosporales</taxon>
        <taxon>Streptomycetaceae</taxon>
        <taxon>Streptomyces</taxon>
    </lineage>
</organism>
<keyword evidence="1 5" id="KW-0489">Methyltransferase</keyword>
<dbReference type="SUPFAM" id="SSF53335">
    <property type="entry name" value="S-adenosyl-L-methionine-dependent methyltransferases"/>
    <property type="match status" value="1"/>
</dbReference>
<evidence type="ECO:0000259" key="4">
    <source>
        <dbReference type="Pfam" id="PF13649"/>
    </source>
</evidence>
<evidence type="ECO:0000313" key="6">
    <source>
        <dbReference type="Proteomes" id="UP000595636"/>
    </source>
</evidence>
<dbReference type="Gene3D" id="3.40.50.150">
    <property type="entry name" value="Vaccinia Virus protein VP39"/>
    <property type="match status" value="1"/>
</dbReference>